<dbReference type="GO" id="GO:0006509">
    <property type="term" value="P:membrane protein ectodomain proteolysis"/>
    <property type="evidence" value="ECO:0007669"/>
    <property type="project" value="TreeGrafter"/>
</dbReference>
<evidence type="ECO:0000256" key="4">
    <source>
        <dbReference type="ARBA" id="ARBA00023049"/>
    </source>
</evidence>
<evidence type="ECO:0000256" key="2">
    <source>
        <dbReference type="ARBA" id="ARBA00022801"/>
    </source>
</evidence>
<dbReference type="GO" id="GO:0004222">
    <property type="term" value="F:metalloendopeptidase activity"/>
    <property type="evidence" value="ECO:0007669"/>
    <property type="project" value="InterPro"/>
</dbReference>
<keyword evidence="3" id="KW-0862">Zinc</keyword>
<evidence type="ECO:0000313" key="7">
    <source>
        <dbReference type="EMBL" id="JAR89510.1"/>
    </source>
</evidence>
<evidence type="ECO:0000256" key="1">
    <source>
        <dbReference type="ARBA" id="ARBA00022670"/>
    </source>
</evidence>
<feature type="domain" description="Peptidase M12B" evidence="6">
    <location>
        <begin position="53"/>
        <end position="256"/>
    </location>
</feature>
<dbReference type="InterPro" id="IPR001590">
    <property type="entry name" value="Peptidase_M12B"/>
</dbReference>
<proteinExistence type="predicted"/>
<keyword evidence="2" id="KW-0378">Hydrolase</keyword>
<protein>
    <submittedName>
        <fullName evidence="7">Putative secreted metalloprotease</fullName>
    </submittedName>
</protein>
<feature type="non-terminal residue" evidence="7">
    <location>
        <position position="1"/>
    </location>
</feature>
<reference evidence="7" key="1">
    <citation type="journal article" date="2018" name="PLoS Negl. Trop. Dis.">
        <title>Sialome diversity of ticks revealed by RNAseq of single tick salivary glands.</title>
        <authorList>
            <person name="Perner J."/>
            <person name="Kropackova S."/>
            <person name="Kopacek P."/>
            <person name="Ribeiro J.M."/>
        </authorList>
    </citation>
    <scope>NUCLEOTIDE SEQUENCE</scope>
    <source>
        <strain evidence="7">Siblings of single egg batch collected in Ceske Budejovice</strain>
        <tissue evidence="7">Salivary glands</tissue>
    </source>
</reference>
<dbReference type="Gene3D" id="3.40.390.10">
    <property type="entry name" value="Collagenase (Catalytic Domain)"/>
    <property type="match status" value="1"/>
</dbReference>
<evidence type="ECO:0000259" key="6">
    <source>
        <dbReference type="PROSITE" id="PS50215"/>
    </source>
</evidence>
<name>A0A147BFC2_IXORI</name>
<dbReference type="SUPFAM" id="SSF55486">
    <property type="entry name" value="Metalloproteases ('zincins'), catalytic domain"/>
    <property type="match status" value="1"/>
</dbReference>
<dbReference type="AlphaFoldDB" id="A0A147BFC2"/>
<keyword evidence="1 7" id="KW-0645">Protease</keyword>
<keyword evidence="4 7" id="KW-0482">Metalloprotease</keyword>
<dbReference type="EMBL" id="GEGO01005894">
    <property type="protein sequence ID" value="JAR89510.1"/>
    <property type="molecule type" value="Transcribed_RNA"/>
</dbReference>
<dbReference type="Pfam" id="PF01421">
    <property type="entry name" value="Reprolysin"/>
    <property type="match status" value="1"/>
</dbReference>
<comment type="caution">
    <text evidence="5">Lacks conserved residue(s) required for the propagation of feature annotation.</text>
</comment>
<dbReference type="PANTHER" id="PTHR11905">
    <property type="entry name" value="ADAM A DISINTEGRIN AND METALLOPROTEASE DOMAIN"/>
    <property type="match status" value="1"/>
</dbReference>
<dbReference type="InterPro" id="IPR024079">
    <property type="entry name" value="MetalloPept_cat_dom_sf"/>
</dbReference>
<dbReference type="PROSITE" id="PS50215">
    <property type="entry name" value="ADAM_MEPRO"/>
    <property type="match status" value="1"/>
</dbReference>
<sequence length="374" mass="41894">IIVDFLITMKVDCRIFILASTIFLGVCDPENASGDATTEDPFWTNVCKKAVRHYMGITMVVDSSFHKEQCESGFNRLLYLETFVQTVNLYFANLRCSNVKLVLIKVVNLTTAVESKFERFKNTTESRGRSLDALLTLGLFREWANNQSFFNISDVVYLLTSHPVFDFVKAYRLEMKAASYAYGRCSKRRVALGSDDGKTFSGVPAAVQQIANLLGFKWDDRRDTQGCTPDDGHVMSRNGERTKYPTFSECTKNSWKYGTQMGMGQSQCYILNMSLAVNASKTTPYTFFNCTEPCKNITQGSGNNALIMPAAMNERSNTMDICKTSCCPDYVKQLNNTIEGAPDGMPCGPHQVCLQQVCVKAPWPRREVSKVVTS</sequence>
<organism evidence="7">
    <name type="scientific">Ixodes ricinus</name>
    <name type="common">Common tick</name>
    <name type="synonym">Acarus ricinus</name>
    <dbReference type="NCBI Taxonomy" id="34613"/>
    <lineage>
        <taxon>Eukaryota</taxon>
        <taxon>Metazoa</taxon>
        <taxon>Ecdysozoa</taxon>
        <taxon>Arthropoda</taxon>
        <taxon>Chelicerata</taxon>
        <taxon>Arachnida</taxon>
        <taxon>Acari</taxon>
        <taxon>Parasitiformes</taxon>
        <taxon>Ixodida</taxon>
        <taxon>Ixodoidea</taxon>
        <taxon>Ixodidae</taxon>
        <taxon>Ixodinae</taxon>
        <taxon>Ixodes</taxon>
    </lineage>
</organism>
<accession>A0A147BFC2</accession>
<evidence type="ECO:0000256" key="3">
    <source>
        <dbReference type="ARBA" id="ARBA00022833"/>
    </source>
</evidence>
<evidence type="ECO:0000256" key="5">
    <source>
        <dbReference type="PROSITE-ProRule" id="PRU00276"/>
    </source>
</evidence>
<dbReference type="PANTHER" id="PTHR11905:SF159">
    <property type="entry name" value="ADAM METALLOPROTEASE"/>
    <property type="match status" value="1"/>
</dbReference>